<dbReference type="InterPro" id="IPR036770">
    <property type="entry name" value="Ankyrin_rpt-contain_sf"/>
</dbReference>
<accession>A0ABR1I0H2</accession>
<dbReference type="InterPro" id="IPR051616">
    <property type="entry name" value="Cul2-RING_E3_ligase_SR"/>
</dbReference>
<keyword evidence="4" id="KW-1185">Reference proteome</keyword>
<dbReference type="PROSITE" id="PS50297">
    <property type="entry name" value="ANK_REP_REGION"/>
    <property type="match status" value="1"/>
</dbReference>
<dbReference type="Proteomes" id="UP001498421">
    <property type="component" value="Unassembled WGS sequence"/>
</dbReference>
<feature type="compositionally biased region" description="Basic and acidic residues" evidence="2">
    <location>
        <begin position="279"/>
        <end position="288"/>
    </location>
</feature>
<dbReference type="Pfam" id="PF12796">
    <property type="entry name" value="Ank_2"/>
    <property type="match status" value="1"/>
</dbReference>
<name>A0ABR1I0H2_9HYPO</name>
<evidence type="ECO:0000313" key="4">
    <source>
        <dbReference type="Proteomes" id="UP001498421"/>
    </source>
</evidence>
<dbReference type="Gene3D" id="1.25.40.20">
    <property type="entry name" value="Ankyrin repeat-containing domain"/>
    <property type="match status" value="1"/>
</dbReference>
<dbReference type="InterPro" id="IPR002110">
    <property type="entry name" value="Ankyrin_rpt"/>
</dbReference>
<sequence>MDSVIQRLLANRPFKVQSNVLEATAVGDEAIQAWRDLLQRGYHADRLTWFHLATKNNLSMAQDLLDSNQRYTTDFWDENCHIPNPLIEPIQDHNKELVVVLLEAGAGVNEHNRNLYGSRSPLQSAAEVGDLDIVGAEVNAPPAKDAGGTALQLAAIKGHLGLAKLLLDLGAHVTAMPSPHSGRSAIEGAAEYGRLDMVEFLLHYGDFATSIGHRQYVKAVKRATTMRYHAVVEILRGYRDWMDEDEELFKDKNLLDEDDWWKFLQSTGYGDDESNEENNSEHENDGDG</sequence>
<evidence type="ECO:0000313" key="3">
    <source>
        <dbReference type="EMBL" id="KAK7427000.1"/>
    </source>
</evidence>
<comment type="caution">
    <text evidence="3">The sequence shown here is derived from an EMBL/GenBank/DDBJ whole genome shotgun (WGS) entry which is preliminary data.</text>
</comment>
<organism evidence="3 4">
    <name type="scientific">Neonectria magnoliae</name>
    <dbReference type="NCBI Taxonomy" id="2732573"/>
    <lineage>
        <taxon>Eukaryota</taxon>
        <taxon>Fungi</taxon>
        <taxon>Dikarya</taxon>
        <taxon>Ascomycota</taxon>
        <taxon>Pezizomycotina</taxon>
        <taxon>Sordariomycetes</taxon>
        <taxon>Hypocreomycetidae</taxon>
        <taxon>Hypocreales</taxon>
        <taxon>Nectriaceae</taxon>
        <taxon>Neonectria</taxon>
    </lineage>
</organism>
<proteinExistence type="predicted"/>
<dbReference type="PANTHER" id="PTHR46224:SF64">
    <property type="entry name" value="IQ MOTIF AND ANKYRIN REPEAT DOMAIN-CONTAINING PROTEIN 1"/>
    <property type="match status" value="1"/>
</dbReference>
<feature type="region of interest" description="Disordered" evidence="2">
    <location>
        <begin position="267"/>
        <end position="288"/>
    </location>
</feature>
<evidence type="ECO:0000256" key="1">
    <source>
        <dbReference type="PROSITE-ProRule" id="PRU00023"/>
    </source>
</evidence>
<evidence type="ECO:0000256" key="2">
    <source>
        <dbReference type="SAM" id="MobiDB-lite"/>
    </source>
</evidence>
<gene>
    <name evidence="3" type="ORF">QQZ08_006427</name>
</gene>
<reference evidence="3 4" key="1">
    <citation type="journal article" date="2025" name="Microbiol. Resour. Announc.">
        <title>Draft genome sequences for Neonectria magnoliae and Neonectria punicea, canker pathogens of Liriodendron tulipifera and Acer saccharum in West Virginia.</title>
        <authorList>
            <person name="Petronek H.M."/>
            <person name="Kasson M.T."/>
            <person name="Metheny A.M."/>
            <person name="Stauder C.M."/>
            <person name="Lovett B."/>
            <person name="Lynch S.C."/>
            <person name="Garnas J.R."/>
            <person name="Kasson L.R."/>
            <person name="Stajich J.E."/>
        </authorList>
    </citation>
    <scope>NUCLEOTIDE SEQUENCE [LARGE SCALE GENOMIC DNA]</scope>
    <source>
        <strain evidence="3 4">NRRL 64651</strain>
    </source>
</reference>
<protein>
    <recommendedName>
        <fullName evidence="5">Ankyrin</fullName>
    </recommendedName>
</protein>
<evidence type="ECO:0008006" key="5">
    <source>
        <dbReference type="Google" id="ProtNLM"/>
    </source>
</evidence>
<feature type="repeat" description="ANK" evidence="1">
    <location>
        <begin position="146"/>
        <end position="178"/>
    </location>
</feature>
<dbReference type="SUPFAM" id="SSF48403">
    <property type="entry name" value="Ankyrin repeat"/>
    <property type="match status" value="1"/>
</dbReference>
<dbReference type="EMBL" id="JAZAVK010000058">
    <property type="protein sequence ID" value="KAK7427000.1"/>
    <property type="molecule type" value="Genomic_DNA"/>
</dbReference>
<dbReference type="PROSITE" id="PS50088">
    <property type="entry name" value="ANK_REPEAT"/>
    <property type="match status" value="1"/>
</dbReference>
<dbReference type="PANTHER" id="PTHR46224">
    <property type="entry name" value="ANKYRIN REPEAT FAMILY PROTEIN"/>
    <property type="match status" value="1"/>
</dbReference>
<keyword evidence="1" id="KW-0040">ANK repeat</keyword>
<dbReference type="SMART" id="SM00248">
    <property type="entry name" value="ANK"/>
    <property type="match status" value="3"/>
</dbReference>